<accession>A0A2S3WA16</accession>
<keyword evidence="4" id="KW-0804">Transcription</keyword>
<dbReference type="GO" id="GO:0003677">
    <property type="term" value="F:DNA binding"/>
    <property type="evidence" value="ECO:0007669"/>
    <property type="project" value="UniProtKB-KW"/>
</dbReference>
<reference evidence="6 7" key="2">
    <citation type="submission" date="2018-03" db="EMBL/GenBank/DDBJ databases">
        <title>Draft genome of Pseudomonas putida strain KT-27.</title>
        <authorList>
            <person name="Yoshizawa S."/>
            <person name="Khan N.H."/>
            <person name="Nishimura M."/>
            <person name="Chiura H.X."/>
            <person name="Ogura Y."/>
            <person name="Hayashi T."/>
            <person name="Kogure K."/>
        </authorList>
    </citation>
    <scope>NUCLEOTIDE SEQUENCE [LARGE SCALE GENOMIC DNA]</scope>
    <source>
        <strain evidence="6 7">KT-27</strain>
    </source>
</reference>
<dbReference type="PANTHER" id="PTHR30204:SF69">
    <property type="entry name" value="MERR-FAMILY TRANSCRIPTIONAL REGULATOR"/>
    <property type="match status" value="1"/>
</dbReference>
<keyword evidence="2" id="KW-0805">Transcription regulation</keyword>
<evidence type="ECO:0000313" key="7">
    <source>
        <dbReference type="Proteomes" id="UP000237194"/>
    </source>
</evidence>
<evidence type="ECO:0000256" key="4">
    <source>
        <dbReference type="ARBA" id="ARBA00023163"/>
    </source>
</evidence>
<dbReference type="AlphaFoldDB" id="A0A2S3WA16"/>
<reference evidence="6 7" key="1">
    <citation type="submission" date="2016-08" db="EMBL/GenBank/DDBJ databases">
        <authorList>
            <person name="Seilhamer J.J."/>
        </authorList>
    </citation>
    <scope>NUCLEOTIDE SEQUENCE [LARGE SCALE GENOMIC DNA]</scope>
    <source>
        <strain evidence="6 7">KT-27</strain>
    </source>
</reference>
<dbReference type="PANTHER" id="PTHR30204">
    <property type="entry name" value="REDOX-CYCLING DRUG-SENSING TRANSCRIPTIONAL ACTIVATOR SOXR"/>
    <property type="match status" value="1"/>
</dbReference>
<organism evidence="6 7">
    <name type="scientific">Pseudomonas putida</name>
    <name type="common">Arthrobacter siderocapsulatus</name>
    <dbReference type="NCBI Taxonomy" id="303"/>
    <lineage>
        <taxon>Bacteria</taxon>
        <taxon>Pseudomonadati</taxon>
        <taxon>Pseudomonadota</taxon>
        <taxon>Gammaproteobacteria</taxon>
        <taxon>Pseudomonadales</taxon>
        <taxon>Pseudomonadaceae</taxon>
        <taxon>Pseudomonas</taxon>
    </lineage>
</organism>
<evidence type="ECO:0000313" key="6">
    <source>
        <dbReference type="EMBL" id="POF87755.1"/>
    </source>
</evidence>
<feature type="domain" description="HTH merR-type" evidence="5">
    <location>
        <begin position="1"/>
        <end position="68"/>
    </location>
</feature>
<proteinExistence type="predicted"/>
<evidence type="ECO:0000259" key="5">
    <source>
        <dbReference type="PROSITE" id="PS50937"/>
    </source>
</evidence>
<protein>
    <submittedName>
        <fullName evidence="6">MerR family transcriptional regulator</fullName>
    </submittedName>
</protein>
<dbReference type="PROSITE" id="PS50937">
    <property type="entry name" value="HTH_MERR_2"/>
    <property type="match status" value="1"/>
</dbReference>
<dbReference type="Proteomes" id="UP000237194">
    <property type="component" value="Unassembled WGS sequence"/>
</dbReference>
<gene>
    <name evidence="6" type="ORF">BGP80_07155</name>
</gene>
<dbReference type="SMART" id="SM00422">
    <property type="entry name" value="HTH_MERR"/>
    <property type="match status" value="1"/>
</dbReference>
<comment type="caution">
    <text evidence="6">The sequence shown here is derived from an EMBL/GenBank/DDBJ whole genome shotgun (WGS) entry which is preliminary data.</text>
</comment>
<dbReference type="PRINTS" id="PR00040">
    <property type="entry name" value="HTHMERR"/>
</dbReference>
<evidence type="ECO:0000256" key="2">
    <source>
        <dbReference type="ARBA" id="ARBA00023015"/>
    </source>
</evidence>
<name>A0A2S3WA16_PSEPU</name>
<evidence type="ECO:0000256" key="1">
    <source>
        <dbReference type="ARBA" id="ARBA00022491"/>
    </source>
</evidence>
<evidence type="ECO:0000256" key="3">
    <source>
        <dbReference type="ARBA" id="ARBA00023125"/>
    </source>
</evidence>
<keyword evidence="1" id="KW-0678">Repressor</keyword>
<dbReference type="InterPro" id="IPR047057">
    <property type="entry name" value="MerR_fam"/>
</dbReference>
<sequence>MYIGKAAQLAGTSVKSIRHYEKLGLLPEPQRAGNYRIYSEQSVDRLRLIKCAQQLGFKLKEMQAILQPYPEGQIPWLQVQQALADKKAAVRAQITSLQGLHAALEAFEHETADALCTLQPEIGAAGKVA</sequence>
<dbReference type="RefSeq" id="WP_103436058.1">
    <property type="nucleotide sequence ID" value="NZ_MIND01000018.1"/>
</dbReference>
<dbReference type="InterPro" id="IPR009061">
    <property type="entry name" value="DNA-bd_dom_put_sf"/>
</dbReference>
<dbReference type="SUPFAM" id="SSF46955">
    <property type="entry name" value="Putative DNA-binding domain"/>
    <property type="match status" value="1"/>
</dbReference>
<dbReference type="InterPro" id="IPR000551">
    <property type="entry name" value="MerR-type_HTH_dom"/>
</dbReference>
<dbReference type="EMBL" id="MIND01000018">
    <property type="protein sequence ID" value="POF87755.1"/>
    <property type="molecule type" value="Genomic_DNA"/>
</dbReference>
<keyword evidence="3" id="KW-0238">DNA-binding</keyword>
<dbReference type="Gene3D" id="1.10.1660.10">
    <property type="match status" value="1"/>
</dbReference>
<dbReference type="GO" id="GO:0003700">
    <property type="term" value="F:DNA-binding transcription factor activity"/>
    <property type="evidence" value="ECO:0007669"/>
    <property type="project" value="InterPro"/>
</dbReference>
<dbReference type="Pfam" id="PF13411">
    <property type="entry name" value="MerR_1"/>
    <property type="match status" value="1"/>
</dbReference>